<dbReference type="AlphaFoldDB" id="Q4PJ73"/>
<accession>Q4PJ73</accession>
<proteinExistence type="predicted"/>
<dbReference type="PANTHER" id="PTHR43737">
    <property type="entry name" value="BLL7424 PROTEIN"/>
    <property type="match status" value="1"/>
</dbReference>
<dbReference type="InterPro" id="IPR010869">
    <property type="entry name" value="DUF1501"/>
</dbReference>
<dbReference type="InterPro" id="IPR006311">
    <property type="entry name" value="TAT_signal"/>
</dbReference>
<dbReference type="EMBL" id="DQ088855">
    <property type="protein sequence ID" value="AAY82760.1"/>
    <property type="molecule type" value="Genomic_DNA"/>
</dbReference>
<reference evidence="1" key="1">
    <citation type="journal article" date="2005" name="PLoS Biol.">
        <title>New insights into metabolic properties of marine bacteria encoding proteorhodopsins.</title>
        <authorList>
            <person name="Sabehi G."/>
            <person name="Loy A."/>
            <person name="Jung K.H."/>
            <person name="Partha R."/>
            <person name="Spudich J.L."/>
            <person name="Isaacson T."/>
            <person name="Hirschberg J."/>
            <person name="Wagner M."/>
            <person name="Beja O."/>
        </authorList>
    </citation>
    <scope>NUCLEOTIDE SEQUENCE</scope>
</reference>
<name>Q4PJ73_9BACT</name>
<dbReference type="PROSITE" id="PS51318">
    <property type="entry name" value="TAT"/>
    <property type="match status" value="1"/>
</dbReference>
<evidence type="ECO:0000313" key="1">
    <source>
        <dbReference type="EMBL" id="AAY82760.1"/>
    </source>
</evidence>
<dbReference type="PANTHER" id="PTHR43737:SF1">
    <property type="entry name" value="DUF1501 DOMAIN-CONTAINING PROTEIN"/>
    <property type="match status" value="1"/>
</dbReference>
<dbReference type="Pfam" id="PF07394">
    <property type="entry name" value="DUF1501"/>
    <property type="match status" value="1"/>
</dbReference>
<protein>
    <recommendedName>
        <fullName evidence="2">DUF1501 domain-containing protein</fullName>
    </recommendedName>
</protein>
<sequence>MKINRRDFLKTTALTSLYFAGFGAPTLASNGPKKNLIVIMLRGGMDGLCAIPIKGDKNFEKLRSKINLDRTLALTTDFDLHPALKTFKRLWDENLSAAVHATNIPYTGRSHFDGQNLMESGGKVPYQEKTGWLGRGMKVAGLTGKGLALALPMPLLIRGVPMNNNYFPVGKRLPSRSTLSLIEQAYKEHDEKLLGENLNIIMNRGLKNTSSDDSWVLASNAGVELSKPNGPRVAVFEVDGFDTHAAQGATNGAHADCLSDYDRIVNGLKQSMSKEAFNNSLIVTLTEFGRTIKQNSSNGTEHGYGSAVLMAGGLVKKAQVHADWPGLKRKELFEGRDLNSTIDARSIYASAMSTVFDLDFKRIQKDVFWGENLQNLSDKLFKV</sequence>
<evidence type="ECO:0008006" key="2">
    <source>
        <dbReference type="Google" id="ProtNLM"/>
    </source>
</evidence>
<organism evidence="1">
    <name type="scientific">uncultured bacterium eBACmed18B02</name>
    <dbReference type="NCBI Taxonomy" id="334275"/>
    <lineage>
        <taxon>Bacteria</taxon>
        <taxon>environmental samples</taxon>
    </lineage>
</organism>